<dbReference type="KEGG" id="srd:SD10_03015"/>
<dbReference type="SMART" id="SM00530">
    <property type="entry name" value="HTH_XRE"/>
    <property type="match status" value="1"/>
</dbReference>
<keyword evidence="1" id="KW-0238">DNA-binding</keyword>
<dbReference type="OrthoDB" id="965471at2"/>
<feature type="domain" description="HTH cro/C1-type" evidence="2">
    <location>
        <begin position="12"/>
        <end position="66"/>
    </location>
</feature>
<gene>
    <name evidence="3" type="ORF">SD10_03015</name>
</gene>
<accession>A0A0E3ZTG7</accession>
<dbReference type="GO" id="GO:0003677">
    <property type="term" value="F:DNA binding"/>
    <property type="evidence" value="ECO:0007669"/>
    <property type="project" value="UniProtKB-KW"/>
</dbReference>
<dbReference type="InterPro" id="IPR010982">
    <property type="entry name" value="Lambda_DNA-bd_dom_sf"/>
</dbReference>
<dbReference type="PROSITE" id="PS50943">
    <property type="entry name" value="HTH_CROC1"/>
    <property type="match status" value="1"/>
</dbReference>
<evidence type="ECO:0000256" key="1">
    <source>
        <dbReference type="ARBA" id="ARBA00023125"/>
    </source>
</evidence>
<dbReference type="Proteomes" id="UP000033054">
    <property type="component" value="Chromosome"/>
</dbReference>
<dbReference type="STRING" id="1379870.SD10_03015"/>
<dbReference type="PATRIC" id="fig|1379870.5.peg.664"/>
<dbReference type="CDD" id="cd00093">
    <property type="entry name" value="HTH_XRE"/>
    <property type="match status" value="1"/>
</dbReference>
<dbReference type="HOGENOM" id="CLU_066192_29_4_10"/>
<name>A0A0E3ZTG7_9BACT</name>
<evidence type="ECO:0000313" key="3">
    <source>
        <dbReference type="EMBL" id="AKD54025.1"/>
    </source>
</evidence>
<evidence type="ECO:0000313" key="4">
    <source>
        <dbReference type="Proteomes" id="UP000033054"/>
    </source>
</evidence>
<dbReference type="GO" id="GO:0003700">
    <property type="term" value="F:DNA-binding transcription factor activity"/>
    <property type="evidence" value="ECO:0007669"/>
    <property type="project" value="TreeGrafter"/>
</dbReference>
<protein>
    <submittedName>
        <fullName evidence="3">XRE family transcriptional regulator</fullName>
    </submittedName>
</protein>
<dbReference type="InterPro" id="IPR050807">
    <property type="entry name" value="TransReg_Diox_bact_type"/>
</dbReference>
<sequence length="68" mass="7500">MADIKQKVGQQVRDARKVKGLTLKEIGEKVGVAESTFSLYESGKQNLTIETLQKIADALSIDIATFFK</sequence>
<dbReference type="GO" id="GO:0005829">
    <property type="term" value="C:cytosol"/>
    <property type="evidence" value="ECO:0007669"/>
    <property type="project" value="TreeGrafter"/>
</dbReference>
<dbReference type="SUPFAM" id="SSF47413">
    <property type="entry name" value="lambda repressor-like DNA-binding domains"/>
    <property type="match status" value="1"/>
</dbReference>
<keyword evidence="4" id="KW-1185">Reference proteome</keyword>
<dbReference type="PANTHER" id="PTHR46797:SF1">
    <property type="entry name" value="METHYLPHOSPHONATE SYNTHASE"/>
    <property type="match status" value="1"/>
</dbReference>
<dbReference type="EMBL" id="CP010429">
    <property type="protein sequence ID" value="AKD54025.1"/>
    <property type="molecule type" value="Genomic_DNA"/>
</dbReference>
<dbReference type="Pfam" id="PF01381">
    <property type="entry name" value="HTH_3"/>
    <property type="match status" value="1"/>
</dbReference>
<evidence type="ECO:0000259" key="2">
    <source>
        <dbReference type="PROSITE" id="PS50943"/>
    </source>
</evidence>
<dbReference type="AlphaFoldDB" id="A0A0E3ZTG7"/>
<dbReference type="InterPro" id="IPR001387">
    <property type="entry name" value="Cro/C1-type_HTH"/>
</dbReference>
<dbReference type="RefSeq" id="WP_046375621.1">
    <property type="nucleotide sequence ID" value="NZ_CP010429.1"/>
</dbReference>
<reference evidence="3 4" key="1">
    <citation type="journal article" date="2014" name="Curr. Microbiol.">
        <title>Spirosoma radiotolerans sp. nov., a gamma-radiation-resistant bacterium isolated from gamma ray-irradiated soil.</title>
        <authorList>
            <person name="Lee J.J."/>
            <person name="Srinivasan S."/>
            <person name="Lim S."/>
            <person name="Joe M."/>
            <person name="Im S."/>
            <person name="Bae S.I."/>
            <person name="Park K.R."/>
            <person name="Han J.H."/>
            <person name="Park S.H."/>
            <person name="Joo B.M."/>
            <person name="Park S.J."/>
            <person name="Kim M.K."/>
        </authorList>
    </citation>
    <scope>NUCLEOTIDE SEQUENCE [LARGE SCALE GENOMIC DNA]</scope>
    <source>
        <strain evidence="3 4">DG5A</strain>
    </source>
</reference>
<proteinExistence type="predicted"/>
<dbReference type="Gene3D" id="1.10.260.40">
    <property type="entry name" value="lambda repressor-like DNA-binding domains"/>
    <property type="match status" value="1"/>
</dbReference>
<dbReference type="PANTHER" id="PTHR46797">
    <property type="entry name" value="HTH-TYPE TRANSCRIPTIONAL REGULATOR"/>
    <property type="match status" value="1"/>
</dbReference>
<organism evidence="3 4">
    <name type="scientific">Spirosoma radiotolerans</name>
    <dbReference type="NCBI Taxonomy" id="1379870"/>
    <lineage>
        <taxon>Bacteria</taxon>
        <taxon>Pseudomonadati</taxon>
        <taxon>Bacteroidota</taxon>
        <taxon>Cytophagia</taxon>
        <taxon>Cytophagales</taxon>
        <taxon>Cytophagaceae</taxon>
        <taxon>Spirosoma</taxon>
    </lineage>
</organism>